<dbReference type="InterPro" id="IPR038731">
    <property type="entry name" value="RgtA/B/C-like"/>
</dbReference>
<evidence type="ECO:0000256" key="1">
    <source>
        <dbReference type="ARBA" id="ARBA00004651"/>
    </source>
</evidence>
<dbReference type="PANTHER" id="PTHR33908">
    <property type="entry name" value="MANNOSYLTRANSFERASE YKCB-RELATED"/>
    <property type="match status" value="1"/>
</dbReference>
<feature type="transmembrane region" description="Helical" evidence="8">
    <location>
        <begin position="192"/>
        <end position="212"/>
    </location>
</feature>
<comment type="caution">
    <text evidence="10">The sequence shown here is derived from an EMBL/GenBank/DDBJ whole genome shotgun (WGS) entry which is preliminary data.</text>
</comment>
<feature type="transmembrane region" description="Helical" evidence="8">
    <location>
        <begin position="339"/>
        <end position="360"/>
    </location>
</feature>
<dbReference type="EC" id="2.4.-.-" evidence="10"/>
<protein>
    <submittedName>
        <fullName evidence="10">Glycosyltransferase family 39 protein</fullName>
        <ecNumber evidence="10">2.4.-.-</ecNumber>
    </submittedName>
</protein>
<organism evidence="10 11">
    <name type="scientific">Roseibium algae</name>
    <dbReference type="NCBI Taxonomy" id="3123038"/>
    <lineage>
        <taxon>Bacteria</taxon>
        <taxon>Pseudomonadati</taxon>
        <taxon>Pseudomonadota</taxon>
        <taxon>Alphaproteobacteria</taxon>
        <taxon>Hyphomicrobiales</taxon>
        <taxon>Stappiaceae</taxon>
        <taxon>Roseibium</taxon>
    </lineage>
</organism>
<dbReference type="Pfam" id="PF13231">
    <property type="entry name" value="PMT_2"/>
    <property type="match status" value="1"/>
</dbReference>
<keyword evidence="5 8" id="KW-0812">Transmembrane</keyword>
<evidence type="ECO:0000256" key="2">
    <source>
        <dbReference type="ARBA" id="ARBA00022475"/>
    </source>
</evidence>
<sequence>MTAQRAVLFYVLGLGLLWALIPTLTFPNPPLDVVEGFAWGQELALGYTKHPPMQAWLLELSYQFTGGSDFGGYWLSQIAIGLGYWCIWELAKRLGLSDWQAFWSVVLTSVTFYFTLPAPEFNPNILQIPVWAGMALFFHRALEKGWLIDWVLLGAIAAFGLYSKYFTALLIGSIGLYVLVMPSARKCLATAGPWLAACTCIALLTPHIIWLLDNDFLTFAYAASRSRGAENWLAHLTNPVSFLGAQIVNHAGLFIVVLAGLGIAGVRALPDKLRQKPYRDKQVFLLWFAFVPLAVVLLTSAVTGNEFKHMWGTSLFVLSGIVAIRFLNLPNNWPSPRRALIAALVVQSIFLSITLGQALLEPLWKTKHTRIHYPGLKIAQTLSKAWRDSVGTELAYVAGDMWPTANITLHAATRPSMFLQHDLTLSPWIRITDVQQKGVMLIWRGKDERLPENLARLYPDAKKDGSLTLPAHSYGTIPPISLSWAIIPPGSVAQNVVNE</sequence>
<evidence type="ECO:0000259" key="9">
    <source>
        <dbReference type="Pfam" id="PF13231"/>
    </source>
</evidence>
<feature type="transmembrane region" description="Helical" evidence="8">
    <location>
        <begin position="247"/>
        <end position="270"/>
    </location>
</feature>
<feature type="transmembrane region" description="Helical" evidence="8">
    <location>
        <begin position="70"/>
        <end position="87"/>
    </location>
</feature>
<dbReference type="Proteomes" id="UP001385499">
    <property type="component" value="Unassembled WGS sequence"/>
</dbReference>
<evidence type="ECO:0000256" key="5">
    <source>
        <dbReference type="ARBA" id="ARBA00022692"/>
    </source>
</evidence>
<evidence type="ECO:0000313" key="10">
    <source>
        <dbReference type="EMBL" id="MEJ8475755.1"/>
    </source>
</evidence>
<keyword evidence="6 8" id="KW-1133">Transmembrane helix</keyword>
<proteinExistence type="predicted"/>
<keyword evidence="2" id="KW-1003">Cell membrane</keyword>
<keyword evidence="3 10" id="KW-0328">Glycosyltransferase</keyword>
<name>A0ABU8TQC4_9HYPH</name>
<dbReference type="RefSeq" id="WP_340275991.1">
    <property type="nucleotide sequence ID" value="NZ_JBAKIA010000013.1"/>
</dbReference>
<feature type="transmembrane region" description="Helical" evidence="8">
    <location>
        <begin position="99"/>
        <end position="116"/>
    </location>
</feature>
<dbReference type="PANTHER" id="PTHR33908:SF9">
    <property type="entry name" value="BLL5595 PROTEIN"/>
    <property type="match status" value="1"/>
</dbReference>
<dbReference type="EMBL" id="JBAKIA010000013">
    <property type="protein sequence ID" value="MEJ8475755.1"/>
    <property type="molecule type" value="Genomic_DNA"/>
</dbReference>
<evidence type="ECO:0000256" key="7">
    <source>
        <dbReference type="ARBA" id="ARBA00023136"/>
    </source>
</evidence>
<evidence type="ECO:0000256" key="3">
    <source>
        <dbReference type="ARBA" id="ARBA00022676"/>
    </source>
</evidence>
<accession>A0ABU8TQC4</accession>
<feature type="transmembrane region" description="Helical" evidence="8">
    <location>
        <begin position="309"/>
        <end position="327"/>
    </location>
</feature>
<feature type="transmembrane region" description="Helical" evidence="8">
    <location>
        <begin position="150"/>
        <end position="180"/>
    </location>
</feature>
<gene>
    <name evidence="10" type="ORF">V6575_16805</name>
</gene>
<reference evidence="10 11" key="1">
    <citation type="submission" date="2024-02" db="EMBL/GenBank/DDBJ databases">
        <title>Roseibium algae sp. nov., isolated from marine alga (Grateloupia sp.), showing potential in myo-inositol conversion.</title>
        <authorList>
            <person name="Wang Y."/>
        </authorList>
    </citation>
    <scope>NUCLEOTIDE SEQUENCE [LARGE SCALE GENOMIC DNA]</scope>
    <source>
        <strain evidence="10 11">H3510</strain>
    </source>
</reference>
<feature type="transmembrane region" description="Helical" evidence="8">
    <location>
        <begin position="282"/>
        <end position="303"/>
    </location>
</feature>
<evidence type="ECO:0000313" key="11">
    <source>
        <dbReference type="Proteomes" id="UP001385499"/>
    </source>
</evidence>
<keyword evidence="7 8" id="KW-0472">Membrane</keyword>
<dbReference type="InterPro" id="IPR050297">
    <property type="entry name" value="LipidA_mod_glycosyltrf_83"/>
</dbReference>
<feature type="transmembrane region" description="Helical" evidence="8">
    <location>
        <begin position="7"/>
        <end position="26"/>
    </location>
</feature>
<keyword evidence="4 10" id="KW-0808">Transferase</keyword>
<feature type="domain" description="Glycosyltransferase RgtA/B/C/D-like" evidence="9">
    <location>
        <begin position="49"/>
        <end position="210"/>
    </location>
</feature>
<evidence type="ECO:0000256" key="4">
    <source>
        <dbReference type="ARBA" id="ARBA00022679"/>
    </source>
</evidence>
<dbReference type="GO" id="GO:0016757">
    <property type="term" value="F:glycosyltransferase activity"/>
    <property type="evidence" value="ECO:0007669"/>
    <property type="project" value="UniProtKB-KW"/>
</dbReference>
<keyword evidence="11" id="KW-1185">Reference proteome</keyword>
<evidence type="ECO:0000256" key="6">
    <source>
        <dbReference type="ARBA" id="ARBA00022989"/>
    </source>
</evidence>
<comment type="subcellular location">
    <subcellularLocation>
        <location evidence="1">Cell membrane</location>
        <topology evidence="1">Multi-pass membrane protein</topology>
    </subcellularLocation>
</comment>
<evidence type="ECO:0000256" key="8">
    <source>
        <dbReference type="SAM" id="Phobius"/>
    </source>
</evidence>